<dbReference type="PROSITE" id="PS51898">
    <property type="entry name" value="TYR_RECOMBINASE"/>
    <property type="match status" value="1"/>
</dbReference>
<dbReference type="Gene3D" id="1.10.443.10">
    <property type="entry name" value="Intergrase catalytic core"/>
    <property type="match status" value="1"/>
</dbReference>
<dbReference type="GO" id="GO:0006310">
    <property type="term" value="P:DNA recombination"/>
    <property type="evidence" value="ECO:0007669"/>
    <property type="project" value="UniProtKB-KW"/>
</dbReference>
<dbReference type="Pfam" id="PF00589">
    <property type="entry name" value="Phage_integrase"/>
    <property type="match status" value="1"/>
</dbReference>
<dbReference type="PANTHER" id="PTHR30349:SF41">
    <property type="entry name" value="INTEGRASE_RECOMBINASE PROTEIN MJ0367-RELATED"/>
    <property type="match status" value="1"/>
</dbReference>
<organism evidence="8 9">
    <name type="scientific">Candidatus Fonsibacter lacus</name>
    <dbReference type="NCBI Taxonomy" id="2576439"/>
    <lineage>
        <taxon>Bacteria</taxon>
        <taxon>Pseudomonadati</taxon>
        <taxon>Pseudomonadota</taxon>
        <taxon>Alphaproteobacteria</taxon>
        <taxon>Candidatus Pelagibacterales</taxon>
        <taxon>Candidatus Pelagibacterales incertae sedis</taxon>
        <taxon>Candidatus Fonsibacter</taxon>
    </lineage>
</organism>
<dbReference type="GO" id="GO:0003677">
    <property type="term" value="F:DNA binding"/>
    <property type="evidence" value="ECO:0007669"/>
    <property type="project" value="UniProtKB-UniRule"/>
</dbReference>
<dbReference type="SUPFAM" id="SSF56349">
    <property type="entry name" value="DNA breaking-rejoining enzymes"/>
    <property type="match status" value="1"/>
</dbReference>
<evidence type="ECO:0000259" key="7">
    <source>
        <dbReference type="PROSITE" id="PS51900"/>
    </source>
</evidence>
<protein>
    <submittedName>
        <fullName evidence="8">Integrase</fullName>
    </submittedName>
</protein>
<feature type="domain" description="Tyr recombinase" evidence="6">
    <location>
        <begin position="138"/>
        <end position="318"/>
    </location>
</feature>
<dbReference type="AlphaFoldDB" id="A0A964XS09"/>
<accession>A0A964XS09</accession>
<evidence type="ECO:0000256" key="5">
    <source>
        <dbReference type="PROSITE-ProRule" id="PRU01248"/>
    </source>
</evidence>
<dbReference type="Gene3D" id="1.10.150.130">
    <property type="match status" value="1"/>
</dbReference>
<comment type="caution">
    <text evidence="8">The sequence shown here is derived from an EMBL/GenBank/DDBJ whole genome shotgun (WGS) entry which is preliminary data.</text>
</comment>
<dbReference type="EMBL" id="RGET01000028">
    <property type="protein sequence ID" value="NBN87947.1"/>
    <property type="molecule type" value="Genomic_DNA"/>
</dbReference>
<name>A0A964XS09_9PROT</name>
<evidence type="ECO:0000256" key="4">
    <source>
        <dbReference type="ARBA" id="ARBA00023172"/>
    </source>
</evidence>
<dbReference type="Pfam" id="PF02899">
    <property type="entry name" value="Phage_int_SAM_1"/>
    <property type="match status" value="1"/>
</dbReference>
<evidence type="ECO:0000256" key="2">
    <source>
        <dbReference type="ARBA" id="ARBA00022908"/>
    </source>
</evidence>
<dbReference type="InterPro" id="IPR011010">
    <property type="entry name" value="DNA_brk_join_enz"/>
</dbReference>
<feature type="domain" description="Core-binding (CB)" evidence="7">
    <location>
        <begin position="24"/>
        <end position="113"/>
    </location>
</feature>
<keyword evidence="3 5" id="KW-0238">DNA-binding</keyword>
<sequence length="319" mass="34841">MPRDEALAFISRMYDAAEAGAQAWSDDDLLRRFLSCCSRTGSAETRSGYARELRHFCSWLDLHHPGMALRQLDPAIAQDYVDNLLQQVQAGTMAARSFNRRLATCSALYRWASEPCRSGVSGIPRNPFPRRAMLAAPKCTRALPEADLDGVLGVIAAAARNGSRTAQRDYALVKVSYLIGCRVSELARLRWQDIEALDNGGQVHLLGKGSKARTVRISAETLALIESLGRGEPEGWLFPSNRNDGPLSRQAIADRMARWGRQAGVHLHPHKLRHTHASQAIRRGCDSFTLQLTLGHASAGTTAGYVAANPADSSSLRLG</sequence>
<dbReference type="PROSITE" id="PS51900">
    <property type="entry name" value="CB"/>
    <property type="match status" value="1"/>
</dbReference>
<keyword evidence="4" id="KW-0233">DNA recombination</keyword>
<evidence type="ECO:0000313" key="9">
    <source>
        <dbReference type="Proteomes" id="UP000713222"/>
    </source>
</evidence>
<reference evidence="8" key="1">
    <citation type="submission" date="2018-10" db="EMBL/GenBank/DDBJ databases">
        <title>Iterative Subtractive Binning of Freshwater Chronoseries Metagenomes Recovers Nearly Complete Genomes from over Four Hundred Novel Species.</title>
        <authorList>
            <person name="Rodriguez-R L.M."/>
            <person name="Tsementzi D."/>
            <person name="Luo C."/>
            <person name="Konstantinidis K.T."/>
        </authorList>
    </citation>
    <scope>NUCLEOTIDE SEQUENCE</scope>
    <source>
        <strain evidence="8">WB7_6_001</strain>
    </source>
</reference>
<dbReference type="PANTHER" id="PTHR30349">
    <property type="entry name" value="PHAGE INTEGRASE-RELATED"/>
    <property type="match status" value="1"/>
</dbReference>
<evidence type="ECO:0000259" key="6">
    <source>
        <dbReference type="PROSITE" id="PS51898"/>
    </source>
</evidence>
<dbReference type="InterPro" id="IPR002104">
    <property type="entry name" value="Integrase_catalytic"/>
</dbReference>
<dbReference type="InterPro" id="IPR050090">
    <property type="entry name" value="Tyrosine_recombinase_XerCD"/>
</dbReference>
<dbReference type="InterPro" id="IPR044068">
    <property type="entry name" value="CB"/>
</dbReference>
<dbReference type="InterPro" id="IPR013762">
    <property type="entry name" value="Integrase-like_cat_sf"/>
</dbReference>
<gene>
    <name evidence="8" type="ORF">EBV32_02510</name>
</gene>
<keyword evidence="2" id="KW-0229">DNA integration</keyword>
<dbReference type="InterPro" id="IPR004107">
    <property type="entry name" value="Integrase_SAM-like_N"/>
</dbReference>
<evidence type="ECO:0000313" key="8">
    <source>
        <dbReference type="EMBL" id="NBN87947.1"/>
    </source>
</evidence>
<dbReference type="GO" id="GO:0015074">
    <property type="term" value="P:DNA integration"/>
    <property type="evidence" value="ECO:0007669"/>
    <property type="project" value="UniProtKB-KW"/>
</dbReference>
<proteinExistence type="inferred from homology"/>
<comment type="similarity">
    <text evidence="1">Belongs to the 'phage' integrase family.</text>
</comment>
<dbReference type="Proteomes" id="UP000713222">
    <property type="component" value="Unassembled WGS sequence"/>
</dbReference>
<dbReference type="InterPro" id="IPR010998">
    <property type="entry name" value="Integrase_recombinase_N"/>
</dbReference>
<evidence type="ECO:0000256" key="3">
    <source>
        <dbReference type="ARBA" id="ARBA00023125"/>
    </source>
</evidence>
<evidence type="ECO:0000256" key="1">
    <source>
        <dbReference type="ARBA" id="ARBA00008857"/>
    </source>
</evidence>